<dbReference type="InParanoid" id="A0BW27"/>
<organism evidence="1 2">
    <name type="scientific">Paramecium tetraurelia</name>
    <dbReference type="NCBI Taxonomy" id="5888"/>
    <lineage>
        <taxon>Eukaryota</taxon>
        <taxon>Sar</taxon>
        <taxon>Alveolata</taxon>
        <taxon>Ciliophora</taxon>
        <taxon>Intramacronucleata</taxon>
        <taxon>Oligohymenophorea</taxon>
        <taxon>Peniculida</taxon>
        <taxon>Parameciidae</taxon>
        <taxon>Paramecium</taxon>
    </lineage>
</organism>
<dbReference type="Proteomes" id="UP000000600">
    <property type="component" value="Unassembled WGS sequence"/>
</dbReference>
<dbReference type="GeneID" id="5015926"/>
<protein>
    <recommendedName>
        <fullName evidence="3">Transmembrane protein</fullName>
    </recommendedName>
</protein>
<gene>
    <name evidence="1" type="ORF">GSPATT00032596001</name>
</gene>
<name>A0BW27_PARTE</name>
<accession>A0BW27</accession>
<reference evidence="1 2" key="1">
    <citation type="journal article" date="2006" name="Nature">
        <title>Global trends of whole-genome duplications revealed by the ciliate Paramecium tetraurelia.</title>
        <authorList>
            <consortium name="Genoscope"/>
            <person name="Aury J.-M."/>
            <person name="Jaillon O."/>
            <person name="Duret L."/>
            <person name="Noel B."/>
            <person name="Jubin C."/>
            <person name="Porcel B.M."/>
            <person name="Segurens B."/>
            <person name="Daubin V."/>
            <person name="Anthouard V."/>
            <person name="Aiach N."/>
            <person name="Arnaiz O."/>
            <person name="Billaut A."/>
            <person name="Beisson J."/>
            <person name="Blanc I."/>
            <person name="Bouhouche K."/>
            <person name="Camara F."/>
            <person name="Duharcourt S."/>
            <person name="Guigo R."/>
            <person name="Gogendeau D."/>
            <person name="Katinka M."/>
            <person name="Keller A.-M."/>
            <person name="Kissmehl R."/>
            <person name="Klotz C."/>
            <person name="Koll F."/>
            <person name="Le Moue A."/>
            <person name="Lepere C."/>
            <person name="Malinsky S."/>
            <person name="Nowacki M."/>
            <person name="Nowak J.K."/>
            <person name="Plattner H."/>
            <person name="Poulain J."/>
            <person name="Ruiz F."/>
            <person name="Serrano V."/>
            <person name="Zagulski M."/>
            <person name="Dessen P."/>
            <person name="Betermier M."/>
            <person name="Weissenbach J."/>
            <person name="Scarpelli C."/>
            <person name="Schachter V."/>
            <person name="Sperling L."/>
            <person name="Meyer E."/>
            <person name="Cohen J."/>
            <person name="Wincker P."/>
        </authorList>
    </citation>
    <scope>NUCLEOTIDE SEQUENCE [LARGE SCALE GENOMIC DNA]</scope>
    <source>
        <strain evidence="1 2">Stock d4-2</strain>
    </source>
</reference>
<sequence>MVYDFINKEKQLIDIFVICLKVTEQRLTLETKQILELIVNVQAKILKNMLIKQQLLVRFFKEEIWTNLYQLILVVPFERLLNGYLIICIWDLTEVLLLGKLQTALIECILRQACKIFRK</sequence>
<dbReference type="KEGG" id="ptm:GSPATT00032596001"/>
<evidence type="ECO:0000313" key="1">
    <source>
        <dbReference type="EMBL" id="CAK62744.1"/>
    </source>
</evidence>
<dbReference type="AlphaFoldDB" id="A0BW27"/>
<proteinExistence type="predicted"/>
<dbReference type="HOGENOM" id="CLU_2065996_0_0_1"/>
<keyword evidence="2" id="KW-1185">Reference proteome</keyword>
<dbReference type="EMBL" id="CT868020">
    <property type="protein sequence ID" value="CAK62744.1"/>
    <property type="molecule type" value="Genomic_DNA"/>
</dbReference>
<evidence type="ECO:0000313" key="2">
    <source>
        <dbReference type="Proteomes" id="UP000000600"/>
    </source>
</evidence>
<dbReference type="RefSeq" id="XP_001430142.1">
    <property type="nucleotide sequence ID" value="XM_001430105.1"/>
</dbReference>
<evidence type="ECO:0008006" key="3">
    <source>
        <dbReference type="Google" id="ProtNLM"/>
    </source>
</evidence>